<reference evidence="3" key="1">
    <citation type="submission" date="2023-05" db="EMBL/GenBank/DDBJ databases">
        <authorList>
            <person name="Huff M."/>
        </authorList>
    </citation>
    <scope>NUCLEOTIDE SEQUENCE</scope>
</reference>
<dbReference type="InterPro" id="IPR050905">
    <property type="entry name" value="Plant_NBS-LRR"/>
</dbReference>
<dbReference type="Pfam" id="PF23247">
    <property type="entry name" value="LRR_RPS2"/>
    <property type="match status" value="2"/>
</dbReference>
<dbReference type="EMBL" id="OU503042">
    <property type="protein sequence ID" value="CAI9764623.1"/>
    <property type="molecule type" value="Genomic_DNA"/>
</dbReference>
<proteinExistence type="predicted"/>
<keyword evidence="4" id="KW-1185">Reference proteome</keyword>
<evidence type="ECO:0000313" key="4">
    <source>
        <dbReference type="Proteomes" id="UP000834106"/>
    </source>
</evidence>
<sequence length="532" mass="60504">MIGSLKKLEILSFYHSSFGDYFPIELANLSNLRSFDLRFKESSCPLRPGVLSGMKKLEELYLGGSIPIEGEDQRYIIEELNSLTSLHTFQISTLNPILMQILKARCLENLENFQILGTTTPLRGTGNQYFTRSLSLRDGIEASMLLQPVIKSLMKRTYHLHIKEAKILKNVVIKMSSCNAIKSLFPESVANRLVNLQSLFILKCVMLEEVVSTDARENEVTKTCKKLEFPKLEKVRLVNLSRFKSFTSQSNSGVVHQTLFNQVNFPNMDLLRVDGFDCIVKLLGKEMPITSLHKLTGMRVLDCSKLLTIAESDSIQLLQNLERLRVRGCNALEVLFDFEGINITNDDAEINMLGRLTSLWLRSLPKLVHITRMVPKKIRVFQNLKNLDVCACENLRYLFSSSMANSLVALDFLKVSNCESIEEIIGKEEEGTSEIKIVEGMKTIIVFPNMRRLQLEDLSSIQMFCSQNYELVFPSLEDLTIEQCPEMKKLSPRPPSAPKLSKHTREHYQFFDISNLLDESGGSPKEEPISNK</sequence>
<dbReference type="PANTHER" id="PTHR33463:SF198">
    <property type="entry name" value="RPP4C3"/>
    <property type="match status" value="1"/>
</dbReference>
<dbReference type="AlphaFoldDB" id="A0AAD2DU06"/>
<dbReference type="InterPro" id="IPR032675">
    <property type="entry name" value="LRR_dom_sf"/>
</dbReference>
<accession>A0AAD2DU06</accession>
<evidence type="ECO:0000313" key="3">
    <source>
        <dbReference type="EMBL" id="CAI9764623.1"/>
    </source>
</evidence>
<feature type="domain" description="Disease resistance protein At4g27190-like leucine-rich repeats" evidence="2">
    <location>
        <begin position="155"/>
        <end position="264"/>
    </location>
</feature>
<dbReference type="Proteomes" id="UP000834106">
    <property type="component" value="Chromosome 7"/>
</dbReference>
<evidence type="ECO:0000259" key="2">
    <source>
        <dbReference type="Pfam" id="PF23247"/>
    </source>
</evidence>
<organism evidence="3 4">
    <name type="scientific">Fraxinus pennsylvanica</name>
    <dbReference type="NCBI Taxonomy" id="56036"/>
    <lineage>
        <taxon>Eukaryota</taxon>
        <taxon>Viridiplantae</taxon>
        <taxon>Streptophyta</taxon>
        <taxon>Embryophyta</taxon>
        <taxon>Tracheophyta</taxon>
        <taxon>Spermatophyta</taxon>
        <taxon>Magnoliopsida</taxon>
        <taxon>eudicotyledons</taxon>
        <taxon>Gunneridae</taxon>
        <taxon>Pentapetalae</taxon>
        <taxon>asterids</taxon>
        <taxon>lamiids</taxon>
        <taxon>Lamiales</taxon>
        <taxon>Oleaceae</taxon>
        <taxon>Oleeae</taxon>
        <taxon>Fraxinus</taxon>
    </lineage>
</organism>
<dbReference type="Gene3D" id="3.80.10.10">
    <property type="entry name" value="Ribonuclease Inhibitor"/>
    <property type="match status" value="2"/>
</dbReference>
<dbReference type="InterPro" id="IPR057135">
    <property type="entry name" value="At4g27190-like_LRR"/>
</dbReference>
<feature type="domain" description="Disease resistance protein At4g27190-like leucine-rich repeats" evidence="2">
    <location>
        <begin position="285"/>
        <end position="419"/>
    </location>
</feature>
<dbReference type="PANTHER" id="PTHR33463">
    <property type="entry name" value="NB-ARC DOMAIN-CONTAINING PROTEIN-RELATED"/>
    <property type="match status" value="1"/>
</dbReference>
<keyword evidence="1" id="KW-0611">Plant defense</keyword>
<name>A0AAD2DU06_9LAMI</name>
<evidence type="ECO:0000256" key="1">
    <source>
        <dbReference type="ARBA" id="ARBA00022821"/>
    </source>
</evidence>
<gene>
    <name evidence="3" type="ORF">FPE_LOCUS12053</name>
</gene>
<dbReference type="SUPFAM" id="SSF52058">
    <property type="entry name" value="L domain-like"/>
    <property type="match status" value="1"/>
</dbReference>
<protein>
    <recommendedName>
        <fullName evidence="2">Disease resistance protein At4g27190-like leucine-rich repeats domain-containing protein</fullName>
    </recommendedName>
</protein>